<evidence type="ECO:0000256" key="1">
    <source>
        <dbReference type="SAM" id="MobiDB-lite"/>
    </source>
</evidence>
<keyword evidence="2" id="KW-1133">Transmembrane helix</keyword>
<name>Q21LU3_SACD2</name>
<dbReference type="RefSeq" id="WP_011467556.1">
    <property type="nucleotide sequence ID" value="NC_007912.1"/>
</dbReference>
<dbReference type="InterPro" id="IPR029787">
    <property type="entry name" value="Nucleotide_cyclase"/>
</dbReference>
<sequence length="379" mass="41517">MSIRLKTFPPLSIFSMGAILGALLVTLMLVPRLITSGEANLSHYGNALATMAAHQAVDASFNHDLVQLQVILRDVMENPNTLLATIHDVENNLLVQAGNHHQAGENGLTYTAPIVLHDSIAGYLTVTLKKYQDATRSVLMFLSLFIAALTAVAAWSLYESRAIEWVSSPPQKHANRPTKPKQSVSENNEQVTEQDEQVPDERDAALDAAPEEMVQAYAFIQVANLQRLTQQLNASTLNNTLAKLETMLGDVLALYGGSGLEREEDGYSLIFEAPSTDPHEPLFRAACSAHLVIEMAKTIDKIPLQIGACINAEDDEYSLSHIPAGELLLNSTAAKNTVLAQRLKHSLMDELAPFHGVEQFLQPYQSLLANQLNQLVKLH</sequence>
<dbReference type="Gene3D" id="3.30.70.1230">
    <property type="entry name" value="Nucleotide cyclase"/>
    <property type="match status" value="1"/>
</dbReference>
<dbReference type="EMBL" id="CP000282">
    <property type="protein sequence ID" value="ABD80336.1"/>
    <property type="molecule type" value="Genomic_DNA"/>
</dbReference>
<keyword evidence="4" id="KW-1185">Reference proteome</keyword>
<dbReference type="eggNOG" id="COG2114">
    <property type="taxonomic scope" value="Bacteria"/>
</dbReference>
<evidence type="ECO:0000313" key="3">
    <source>
        <dbReference type="EMBL" id="ABD80336.1"/>
    </source>
</evidence>
<evidence type="ECO:0000256" key="2">
    <source>
        <dbReference type="SAM" id="Phobius"/>
    </source>
</evidence>
<accession>Q21LU3</accession>
<dbReference type="Proteomes" id="UP000001947">
    <property type="component" value="Chromosome"/>
</dbReference>
<feature type="region of interest" description="Disordered" evidence="1">
    <location>
        <begin position="168"/>
        <end position="201"/>
    </location>
</feature>
<gene>
    <name evidence="3" type="ordered locus">Sde_1074</name>
</gene>
<dbReference type="HOGENOM" id="CLU_727026_0_0_6"/>
<organism evidence="3 4">
    <name type="scientific">Saccharophagus degradans (strain 2-40 / ATCC 43961 / DSM 17024)</name>
    <dbReference type="NCBI Taxonomy" id="203122"/>
    <lineage>
        <taxon>Bacteria</taxon>
        <taxon>Pseudomonadati</taxon>
        <taxon>Pseudomonadota</taxon>
        <taxon>Gammaproteobacteria</taxon>
        <taxon>Cellvibrionales</taxon>
        <taxon>Cellvibrionaceae</taxon>
        <taxon>Saccharophagus</taxon>
    </lineage>
</organism>
<proteinExistence type="predicted"/>
<protein>
    <submittedName>
        <fullName evidence="3">Uncharacterized protein</fullName>
    </submittedName>
</protein>
<dbReference type="GeneID" id="98612753"/>
<feature type="compositionally biased region" description="Polar residues" evidence="1">
    <location>
        <begin position="180"/>
        <end position="191"/>
    </location>
</feature>
<keyword evidence="2" id="KW-0472">Membrane</keyword>
<dbReference type="KEGG" id="sde:Sde_1074"/>
<evidence type="ECO:0000313" key="4">
    <source>
        <dbReference type="Proteomes" id="UP000001947"/>
    </source>
</evidence>
<keyword evidence="2" id="KW-0812">Transmembrane</keyword>
<reference evidence="3 4" key="1">
    <citation type="journal article" date="2008" name="PLoS Genet.">
        <title>Complete genome sequence of the complex carbohydrate-degrading marine bacterium, Saccharophagus degradans strain 2-40 T.</title>
        <authorList>
            <person name="Weiner R.M."/>
            <person name="Taylor L.E.II."/>
            <person name="Henrissat B."/>
            <person name="Hauser L."/>
            <person name="Land M."/>
            <person name="Coutinho P.M."/>
            <person name="Rancurel C."/>
            <person name="Saunders E.H."/>
            <person name="Longmire A.G."/>
            <person name="Zhang H."/>
            <person name="Bayer E.A."/>
            <person name="Gilbert H.J."/>
            <person name="Larimer F."/>
            <person name="Zhulin I.B."/>
            <person name="Ekborg N.A."/>
            <person name="Lamed R."/>
            <person name="Richardson P.M."/>
            <person name="Borovok I."/>
            <person name="Hutcheson S."/>
        </authorList>
    </citation>
    <scope>NUCLEOTIDE SEQUENCE [LARGE SCALE GENOMIC DNA]</scope>
    <source>
        <strain evidence="4">2-40 / ATCC 43961 / DSM 17024</strain>
    </source>
</reference>
<feature type="transmembrane region" description="Helical" evidence="2">
    <location>
        <begin position="12"/>
        <end position="30"/>
    </location>
</feature>
<feature type="transmembrane region" description="Helical" evidence="2">
    <location>
        <begin position="138"/>
        <end position="158"/>
    </location>
</feature>
<dbReference type="AlphaFoldDB" id="Q21LU3"/>
<dbReference type="OrthoDB" id="5706213at2"/>
<dbReference type="STRING" id="203122.Sde_1074"/>